<dbReference type="AlphaFoldDB" id="A0A9Q4FQK9"/>
<dbReference type="Gene3D" id="3.40.50.150">
    <property type="entry name" value="Vaccinia Virus protein VP39"/>
    <property type="match status" value="1"/>
</dbReference>
<dbReference type="Pfam" id="PF05711">
    <property type="entry name" value="TylF"/>
    <property type="match status" value="1"/>
</dbReference>
<comment type="caution">
    <text evidence="1">The sequence shown here is derived from an EMBL/GenBank/DDBJ whole genome shotgun (WGS) entry which is preliminary data.</text>
</comment>
<gene>
    <name evidence="1" type="ORF">NF348_03965</name>
</gene>
<proteinExistence type="predicted"/>
<dbReference type="GO" id="GO:0008168">
    <property type="term" value="F:methyltransferase activity"/>
    <property type="evidence" value="ECO:0007669"/>
    <property type="project" value="UniProtKB-KW"/>
</dbReference>
<name>A0A9Q4FQK9_9HYPH</name>
<dbReference type="EMBL" id="JAMWDU010000002">
    <property type="protein sequence ID" value="MCP8886251.1"/>
    <property type="molecule type" value="Genomic_DNA"/>
</dbReference>
<dbReference type="PANTHER" id="PTHR40036:SF1">
    <property type="entry name" value="MACROCIN O-METHYLTRANSFERASE"/>
    <property type="match status" value="1"/>
</dbReference>
<keyword evidence="1" id="KW-0489">Methyltransferase</keyword>
<dbReference type="SUPFAM" id="SSF53335">
    <property type="entry name" value="S-adenosyl-L-methionine-dependent methyltransferases"/>
    <property type="match status" value="1"/>
</dbReference>
<dbReference type="Proteomes" id="UP001060275">
    <property type="component" value="Unassembled WGS sequence"/>
</dbReference>
<sequence length="288" mass="32615">MDNHEDRSRATGDTRKLFLDLMAKVILNQINPENGARIKYLLDALTSSAPLRDRRALISALVDIRNQSPEISEALKDPFARPNWWIKTLGFPFSMIGPDRLDNVRWAVETVIAENIPGALIETGVWRGGACMMMKAVMTAYGELRDLYVCDSFQGLPEMKEGPDSSLPLNENPILAAPLDQVQSHFSRLDLLDDSVHFIEGWFADSMPQLRTNGPKQIAVLRLDGDYYHSTKVVLDNLYDRVVPGGIVIIDDYFVYEQCAKAVEEYRHLHGVTQELHQIDFAGAWWRV</sequence>
<evidence type="ECO:0000313" key="2">
    <source>
        <dbReference type="Proteomes" id="UP001060275"/>
    </source>
</evidence>
<protein>
    <submittedName>
        <fullName evidence="1">TylF/MycF family methyltransferase</fullName>
    </submittedName>
</protein>
<dbReference type="RefSeq" id="WP_254674049.1">
    <property type="nucleotide sequence ID" value="NZ_JAMWDU010000002.1"/>
</dbReference>
<keyword evidence="1" id="KW-0808">Transferase</keyword>
<reference evidence="1" key="1">
    <citation type="submission" date="2022-06" db="EMBL/GenBank/DDBJ databases">
        <title>Devosia sp. XJ19-45 genome assembly.</title>
        <authorList>
            <person name="Li B."/>
            <person name="Cai M."/>
            <person name="Nie G."/>
            <person name="Li W."/>
        </authorList>
    </citation>
    <scope>NUCLEOTIDE SEQUENCE</scope>
    <source>
        <strain evidence="1">XJ19-45</strain>
    </source>
</reference>
<organism evidence="1 2">
    <name type="scientific">Devosia ureilytica</name>
    <dbReference type="NCBI Taxonomy" id="2952754"/>
    <lineage>
        <taxon>Bacteria</taxon>
        <taxon>Pseudomonadati</taxon>
        <taxon>Pseudomonadota</taxon>
        <taxon>Alphaproteobacteria</taxon>
        <taxon>Hyphomicrobiales</taxon>
        <taxon>Devosiaceae</taxon>
        <taxon>Devosia</taxon>
    </lineage>
</organism>
<dbReference type="PANTHER" id="PTHR40036">
    <property type="entry name" value="MACROCIN O-METHYLTRANSFERASE"/>
    <property type="match status" value="1"/>
</dbReference>
<evidence type="ECO:0000313" key="1">
    <source>
        <dbReference type="EMBL" id="MCP8886251.1"/>
    </source>
</evidence>
<accession>A0A9Q4FQK9</accession>
<dbReference type="InterPro" id="IPR008884">
    <property type="entry name" value="TylF_MeTrfase"/>
</dbReference>
<dbReference type="InterPro" id="IPR029063">
    <property type="entry name" value="SAM-dependent_MTases_sf"/>
</dbReference>
<dbReference type="GO" id="GO:0032259">
    <property type="term" value="P:methylation"/>
    <property type="evidence" value="ECO:0007669"/>
    <property type="project" value="UniProtKB-KW"/>
</dbReference>
<keyword evidence="2" id="KW-1185">Reference proteome</keyword>